<keyword evidence="1 4" id="KW-0808">Transferase</keyword>
<evidence type="ECO:0000256" key="1">
    <source>
        <dbReference type="ARBA" id="ARBA00022679"/>
    </source>
</evidence>
<dbReference type="PANTHER" id="PTHR43877">
    <property type="entry name" value="AMINOALKYLPHOSPHONATE N-ACETYLTRANSFERASE-RELATED-RELATED"/>
    <property type="match status" value="1"/>
</dbReference>
<dbReference type="AlphaFoldDB" id="A0A1X7IT28"/>
<sequence>MRFSRNAREGCQVTANSSGAPLTTVVVDPRSDEGRAAVRRFYIDIVGRYWGRPATDAEVEQAMLDEPSDDLRGEGGFLLLVQDDARVVGCGGVRFIEPGVGELTRIFVDVTSRGRGAGRILISELESISARRGVHTLRLTVRDDLVEAHQLYQRLGYEKVDPFSTSPYADHHLAKTLSPTAE</sequence>
<dbReference type="InterPro" id="IPR050832">
    <property type="entry name" value="Bact_Acetyltransf"/>
</dbReference>
<feature type="domain" description="N-acetyltransferase" evidence="3">
    <location>
        <begin position="25"/>
        <end position="182"/>
    </location>
</feature>
<dbReference type="OrthoDB" id="70840at2"/>
<dbReference type="SUPFAM" id="SSF55729">
    <property type="entry name" value="Acyl-CoA N-acyltransferases (Nat)"/>
    <property type="match status" value="1"/>
</dbReference>
<dbReference type="InterPro" id="IPR000182">
    <property type="entry name" value="GNAT_dom"/>
</dbReference>
<evidence type="ECO:0000259" key="3">
    <source>
        <dbReference type="PROSITE" id="PS51186"/>
    </source>
</evidence>
<dbReference type="PANTHER" id="PTHR43877:SF2">
    <property type="entry name" value="AMINOALKYLPHOSPHONATE N-ACETYLTRANSFERASE-RELATED"/>
    <property type="match status" value="1"/>
</dbReference>
<dbReference type="PROSITE" id="PS51186">
    <property type="entry name" value="GNAT"/>
    <property type="match status" value="1"/>
</dbReference>
<dbReference type="GO" id="GO:0016747">
    <property type="term" value="F:acyltransferase activity, transferring groups other than amino-acyl groups"/>
    <property type="evidence" value="ECO:0007669"/>
    <property type="project" value="InterPro"/>
</dbReference>
<name>A0A1X7IT28_9MICO</name>
<dbReference type="Proteomes" id="UP000193244">
    <property type="component" value="Unassembled WGS sequence"/>
</dbReference>
<dbReference type="EMBL" id="FXAY01000001">
    <property type="protein sequence ID" value="SMG18072.1"/>
    <property type="molecule type" value="Genomic_DNA"/>
</dbReference>
<dbReference type="Pfam" id="PF00583">
    <property type="entry name" value="Acetyltransf_1"/>
    <property type="match status" value="1"/>
</dbReference>
<keyword evidence="5" id="KW-1185">Reference proteome</keyword>
<reference evidence="5" key="1">
    <citation type="submission" date="2017-04" db="EMBL/GenBank/DDBJ databases">
        <authorList>
            <person name="Varghese N."/>
            <person name="Submissions S."/>
        </authorList>
    </citation>
    <scope>NUCLEOTIDE SEQUENCE [LARGE SCALE GENOMIC DNA]</scope>
    <source>
        <strain evidence="5">VKM Ac-2510</strain>
    </source>
</reference>
<dbReference type="Gene3D" id="3.40.630.30">
    <property type="match status" value="1"/>
</dbReference>
<evidence type="ECO:0000256" key="2">
    <source>
        <dbReference type="ARBA" id="ARBA00023315"/>
    </source>
</evidence>
<gene>
    <name evidence="4" type="ORF">SAMN06296010_0840</name>
</gene>
<dbReference type="InterPro" id="IPR016181">
    <property type="entry name" value="Acyl_CoA_acyltransferase"/>
</dbReference>
<evidence type="ECO:0000313" key="5">
    <source>
        <dbReference type="Proteomes" id="UP000193244"/>
    </source>
</evidence>
<organism evidence="4 5">
    <name type="scientific">Agreia pratensis</name>
    <dbReference type="NCBI Taxonomy" id="150121"/>
    <lineage>
        <taxon>Bacteria</taxon>
        <taxon>Bacillati</taxon>
        <taxon>Actinomycetota</taxon>
        <taxon>Actinomycetes</taxon>
        <taxon>Micrococcales</taxon>
        <taxon>Microbacteriaceae</taxon>
        <taxon>Agreia</taxon>
    </lineage>
</organism>
<dbReference type="CDD" id="cd04301">
    <property type="entry name" value="NAT_SF"/>
    <property type="match status" value="1"/>
</dbReference>
<evidence type="ECO:0000313" key="4">
    <source>
        <dbReference type="EMBL" id="SMG18072.1"/>
    </source>
</evidence>
<proteinExistence type="predicted"/>
<accession>A0A1X7IT28</accession>
<dbReference type="STRING" id="150121.SAMN06296010_0840"/>
<protein>
    <submittedName>
        <fullName evidence="4">Acetyltransferase (GNAT) family protein</fullName>
    </submittedName>
</protein>
<keyword evidence="2" id="KW-0012">Acyltransferase</keyword>